<dbReference type="EMBL" id="KB320943">
    <property type="protein sequence ID" value="ELW54036.1"/>
    <property type="molecule type" value="Genomic_DNA"/>
</dbReference>
<accession>L9JU60</accession>
<gene>
    <name evidence="2" type="ORF">TREES_T100019634</name>
</gene>
<sequence length="117" mass="13281">MRCPPAPAPEPSQEEDIILSNDLCSPSPFRRDPERNHRSDLLEELPDQDKQQKRALSVWRKALLGLWRAPTQALRWLGWGSPAAPPLPGPDPAIPGFHSRPHLHDNRILLMLQPPRN</sequence>
<evidence type="ECO:0000256" key="1">
    <source>
        <dbReference type="SAM" id="MobiDB-lite"/>
    </source>
</evidence>
<protein>
    <submittedName>
        <fullName evidence="2">Uncharacterized protein</fullName>
    </submittedName>
</protein>
<evidence type="ECO:0000313" key="2">
    <source>
        <dbReference type="EMBL" id="ELW54036.1"/>
    </source>
</evidence>
<dbReference type="Proteomes" id="UP000011518">
    <property type="component" value="Unassembled WGS sequence"/>
</dbReference>
<keyword evidence="3" id="KW-1185">Reference proteome</keyword>
<name>L9JU60_TUPCH</name>
<proteinExistence type="predicted"/>
<dbReference type="InParanoid" id="L9JU60"/>
<organism evidence="2 3">
    <name type="scientific">Tupaia chinensis</name>
    <name type="common">Chinese tree shrew</name>
    <name type="synonym">Tupaia belangeri chinensis</name>
    <dbReference type="NCBI Taxonomy" id="246437"/>
    <lineage>
        <taxon>Eukaryota</taxon>
        <taxon>Metazoa</taxon>
        <taxon>Chordata</taxon>
        <taxon>Craniata</taxon>
        <taxon>Vertebrata</taxon>
        <taxon>Euteleostomi</taxon>
        <taxon>Mammalia</taxon>
        <taxon>Eutheria</taxon>
        <taxon>Euarchontoglires</taxon>
        <taxon>Scandentia</taxon>
        <taxon>Tupaiidae</taxon>
        <taxon>Tupaia</taxon>
    </lineage>
</organism>
<dbReference type="AlphaFoldDB" id="L9JU60"/>
<feature type="region of interest" description="Disordered" evidence="1">
    <location>
        <begin position="1"/>
        <end position="51"/>
    </location>
</feature>
<feature type="compositionally biased region" description="Pro residues" evidence="1">
    <location>
        <begin position="1"/>
        <end position="10"/>
    </location>
</feature>
<evidence type="ECO:0000313" key="3">
    <source>
        <dbReference type="Proteomes" id="UP000011518"/>
    </source>
</evidence>
<reference evidence="3" key="1">
    <citation type="submission" date="2012-07" db="EMBL/GenBank/DDBJ databases">
        <title>Genome of the Chinese tree shrew, a rising model animal genetically related to primates.</title>
        <authorList>
            <person name="Zhang G."/>
            <person name="Fan Y."/>
            <person name="Yao Y."/>
            <person name="Huang Z."/>
        </authorList>
    </citation>
    <scope>NUCLEOTIDE SEQUENCE [LARGE SCALE GENOMIC DNA]</scope>
</reference>
<feature type="compositionally biased region" description="Basic and acidic residues" evidence="1">
    <location>
        <begin position="29"/>
        <end position="51"/>
    </location>
</feature>
<reference evidence="3" key="2">
    <citation type="journal article" date="2013" name="Nat. Commun.">
        <title>Genome of the Chinese tree shrew.</title>
        <authorList>
            <person name="Fan Y."/>
            <person name="Huang Z.Y."/>
            <person name="Cao C.C."/>
            <person name="Chen C.S."/>
            <person name="Chen Y.X."/>
            <person name="Fan D.D."/>
            <person name="He J."/>
            <person name="Hou H.L."/>
            <person name="Hu L."/>
            <person name="Hu X.T."/>
            <person name="Jiang X.T."/>
            <person name="Lai R."/>
            <person name="Lang Y.S."/>
            <person name="Liang B."/>
            <person name="Liao S.G."/>
            <person name="Mu D."/>
            <person name="Ma Y.Y."/>
            <person name="Niu Y.Y."/>
            <person name="Sun X.Q."/>
            <person name="Xia J.Q."/>
            <person name="Xiao J."/>
            <person name="Xiong Z.Q."/>
            <person name="Xu L."/>
            <person name="Yang L."/>
            <person name="Zhang Y."/>
            <person name="Zhao W."/>
            <person name="Zhao X.D."/>
            <person name="Zheng Y.T."/>
            <person name="Zhou J.M."/>
            <person name="Zhu Y.B."/>
            <person name="Zhang G.J."/>
            <person name="Wang J."/>
            <person name="Yao Y.G."/>
        </authorList>
    </citation>
    <scope>NUCLEOTIDE SEQUENCE [LARGE SCALE GENOMIC DNA]</scope>
</reference>